<dbReference type="OrthoDB" id="645580at2"/>
<evidence type="ECO:0000313" key="2">
    <source>
        <dbReference type="Proteomes" id="UP000010366"/>
    </source>
</evidence>
<dbReference type="RefSeq" id="WP_015161480.1">
    <property type="nucleotide sequence ID" value="NC_019697.1"/>
</dbReference>
<protein>
    <submittedName>
        <fullName evidence="1">Uncharacterized protein</fullName>
    </submittedName>
</protein>
<dbReference type="AlphaFoldDB" id="K9ULS5"/>
<sequence length="198" mass="22744">MLIFPEGVRLATSTEIPFDPDLPELLAKISNAQIEPGYIVHEINDRLFKYYIEANVNAKQVWPLFCSLCKILFPEESQPVLGDISGETLHGEYANTAKMLELFDRFQFYLANDCSLQFGLGNSSPEEICEVFVASTKHFQIWTNTVDSVEKIMADYDLRRVENLQFIDEFPRVTTSLEYKDGFDGYQDLLEYLTKLVS</sequence>
<evidence type="ECO:0000313" key="1">
    <source>
        <dbReference type="EMBL" id="AFY95376.1"/>
    </source>
</evidence>
<dbReference type="Proteomes" id="UP000010366">
    <property type="component" value="Chromosome"/>
</dbReference>
<dbReference type="HOGENOM" id="CLU_109249_0_0_3"/>
<organism evidence="1 2">
    <name type="scientific">Chamaesiphon minutus (strain ATCC 27169 / PCC 6605)</name>
    <dbReference type="NCBI Taxonomy" id="1173020"/>
    <lineage>
        <taxon>Bacteria</taxon>
        <taxon>Bacillati</taxon>
        <taxon>Cyanobacteriota</taxon>
        <taxon>Cyanophyceae</taxon>
        <taxon>Gomontiellales</taxon>
        <taxon>Chamaesiphonaceae</taxon>
        <taxon>Chamaesiphon</taxon>
    </lineage>
</organism>
<reference evidence="1 2" key="1">
    <citation type="submission" date="2012-05" db="EMBL/GenBank/DDBJ databases">
        <title>Finished chromosome of genome of Chamaesiphon sp. PCC 6605.</title>
        <authorList>
            <consortium name="US DOE Joint Genome Institute"/>
            <person name="Gugger M."/>
            <person name="Coursin T."/>
            <person name="Rippka R."/>
            <person name="Tandeau De Marsac N."/>
            <person name="Huntemann M."/>
            <person name="Wei C.-L."/>
            <person name="Han J."/>
            <person name="Detter J.C."/>
            <person name="Han C."/>
            <person name="Tapia R."/>
            <person name="Chen A."/>
            <person name="Kyrpides N."/>
            <person name="Mavromatis K."/>
            <person name="Markowitz V."/>
            <person name="Szeto E."/>
            <person name="Ivanova N."/>
            <person name="Pagani I."/>
            <person name="Pati A."/>
            <person name="Goodwin L."/>
            <person name="Nordberg H.P."/>
            <person name="Cantor M.N."/>
            <person name="Hua S.X."/>
            <person name="Woyke T."/>
            <person name="Kerfeld C.A."/>
        </authorList>
    </citation>
    <scope>NUCLEOTIDE SEQUENCE [LARGE SCALE GENOMIC DNA]</scope>
    <source>
        <strain evidence="2">ATCC 27169 / PCC 6605</strain>
    </source>
</reference>
<accession>K9ULS5</accession>
<proteinExistence type="predicted"/>
<dbReference type="STRING" id="1173020.Cha6605_4444"/>
<dbReference type="KEGG" id="cmp:Cha6605_4444"/>
<gene>
    <name evidence="1" type="ORF">Cha6605_4444</name>
</gene>
<dbReference type="eggNOG" id="ENOG5032XHU">
    <property type="taxonomic scope" value="Bacteria"/>
</dbReference>
<name>K9ULS5_CHAP6</name>
<dbReference type="EMBL" id="CP003600">
    <property type="protein sequence ID" value="AFY95376.1"/>
    <property type="molecule type" value="Genomic_DNA"/>
</dbReference>
<keyword evidence="2" id="KW-1185">Reference proteome</keyword>